<organism evidence="18 19">
    <name type="scientific">Allomyces macrogynus (strain ATCC 38327)</name>
    <name type="common">Allomyces javanicus var. macrogynus</name>
    <dbReference type="NCBI Taxonomy" id="578462"/>
    <lineage>
        <taxon>Eukaryota</taxon>
        <taxon>Fungi</taxon>
        <taxon>Fungi incertae sedis</taxon>
        <taxon>Blastocladiomycota</taxon>
        <taxon>Blastocladiomycetes</taxon>
        <taxon>Blastocladiales</taxon>
        <taxon>Blastocladiaceae</taxon>
        <taxon>Allomyces</taxon>
    </lineage>
</organism>
<reference evidence="18 19" key="1">
    <citation type="submission" date="2009-11" db="EMBL/GenBank/DDBJ databases">
        <title>Annotation of Allomyces macrogynus ATCC 38327.</title>
        <authorList>
            <consortium name="The Broad Institute Genome Sequencing Platform"/>
            <person name="Russ C."/>
            <person name="Cuomo C."/>
            <person name="Burger G."/>
            <person name="Gray M.W."/>
            <person name="Holland P.W.H."/>
            <person name="King N."/>
            <person name="Lang F.B.F."/>
            <person name="Roger A.J."/>
            <person name="Ruiz-Trillo I."/>
            <person name="Young S.K."/>
            <person name="Zeng Q."/>
            <person name="Gargeya S."/>
            <person name="Fitzgerald M."/>
            <person name="Haas B."/>
            <person name="Abouelleil A."/>
            <person name="Alvarado L."/>
            <person name="Arachchi H.M."/>
            <person name="Berlin A."/>
            <person name="Chapman S.B."/>
            <person name="Gearin G."/>
            <person name="Goldberg J."/>
            <person name="Griggs A."/>
            <person name="Gujja S."/>
            <person name="Hansen M."/>
            <person name="Heiman D."/>
            <person name="Howarth C."/>
            <person name="Larimer J."/>
            <person name="Lui A."/>
            <person name="MacDonald P.J.P."/>
            <person name="McCowen C."/>
            <person name="Montmayeur A."/>
            <person name="Murphy C."/>
            <person name="Neiman D."/>
            <person name="Pearson M."/>
            <person name="Priest M."/>
            <person name="Roberts A."/>
            <person name="Saif S."/>
            <person name="Shea T."/>
            <person name="Sisk P."/>
            <person name="Stolte C."/>
            <person name="Sykes S."/>
            <person name="Wortman J."/>
            <person name="Nusbaum C."/>
            <person name="Birren B."/>
        </authorList>
    </citation>
    <scope>NUCLEOTIDE SEQUENCE [LARGE SCALE GENOMIC DNA]</scope>
    <source>
        <strain evidence="18 19">ATCC 38327</strain>
    </source>
</reference>
<dbReference type="InterPro" id="IPR036250">
    <property type="entry name" value="AcylCo_DH-like_C"/>
</dbReference>
<dbReference type="FunFam" id="2.40.110.10:FF:000005">
    <property type="entry name" value="Acyl-coenzyme A oxidase"/>
    <property type="match status" value="1"/>
</dbReference>
<evidence type="ECO:0000256" key="14">
    <source>
        <dbReference type="PIRSR" id="PIRSR000168-2"/>
    </source>
</evidence>
<feature type="active site" description="Proton acceptor" evidence="13">
    <location>
        <position position="420"/>
    </location>
</feature>
<evidence type="ECO:0000256" key="3">
    <source>
        <dbReference type="ARBA" id="ARBA00004275"/>
    </source>
</evidence>
<dbReference type="VEuPathDB" id="FungiDB:AMAG_03833"/>
<dbReference type="InterPro" id="IPR009100">
    <property type="entry name" value="AcylCoA_DH/oxidase_NM_dom_sf"/>
</dbReference>
<evidence type="ECO:0000256" key="12">
    <source>
        <dbReference type="PIRNR" id="PIRNR000168"/>
    </source>
</evidence>
<dbReference type="PANTHER" id="PTHR10909:SF382">
    <property type="entry name" value="ACYL-COENZYME A OXIDASE"/>
    <property type="match status" value="1"/>
</dbReference>
<keyword evidence="10" id="KW-0443">Lipid metabolism</keyword>
<dbReference type="GO" id="GO:0003997">
    <property type="term" value="F:acyl-CoA oxidase activity"/>
    <property type="evidence" value="ECO:0007669"/>
    <property type="project" value="UniProtKB-EC"/>
</dbReference>
<dbReference type="PIRSF" id="PIRSF000168">
    <property type="entry name" value="Acyl-CoA_oxidase"/>
    <property type="match status" value="1"/>
</dbReference>
<dbReference type="GO" id="GO:0071949">
    <property type="term" value="F:FAD binding"/>
    <property type="evidence" value="ECO:0007669"/>
    <property type="project" value="InterPro"/>
</dbReference>
<evidence type="ECO:0000256" key="9">
    <source>
        <dbReference type="ARBA" id="ARBA00023002"/>
    </source>
</evidence>
<dbReference type="SUPFAM" id="SSF47203">
    <property type="entry name" value="Acyl-CoA dehydrogenase C-terminal domain-like"/>
    <property type="match status" value="2"/>
</dbReference>
<feature type="domain" description="Acyl-CoA oxidase C-alpha1" evidence="17">
    <location>
        <begin position="279"/>
        <end position="435"/>
    </location>
</feature>
<dbReference type="SUPFAM" id="SSF56645">
    <property type="entry name" value="Acyl-CoA dehydrogenase NM domain-like"/>
    <property type="match status" value="1"/>
</dbReference>
<dbReference type="Proteomes" id="UP000054350">
    <property type="component" value="Unassembled WGS sequence"/>
</dbReference>
<dbReference type="Gene3D" id="2.40.110.10">
    <property type="entry name" value="Butyryl-CoA Dehydrogenase, subunit A, domain 2"/>
    <property type="match status" value="1"/>
</dbReference>
<feature type="domain" description="Acyl-CoA oxidase/dehydrogenase middle" evidence="16">
    <location>
        <begin position="131"/>
        <end position="240"/>
    </location>
</feature>
<evidence type="ECO:0000259" key="15">
    <source>
        <dbReference type="Pfam" id="PF01756"/>
    </source>
</evidence>
<evidence type="ECO:0000256" key="11">
    <source>
        <dbReference type="ARBA" id="ARBA00023140"/>
    </source>
</evidence>
<evidence type="ECO:0000256" key="1">
    <source>
        <dbReference type="ARBA" id="ARBA00001201"/>
    </source>
</evidence>
<proteinExistence type="inferred from homology"/>
<keyword evidence="11" id="KW-0576">Peroxisome</keyword>
<dbReference type="eggNOG" id="KOG0135">
    <property type="taxonomic scope" value="Eukaryota"/>
</dbReference>
<dbReference type="OrthoDB" id="538336at2759"/>
<dbReference type="InterPro" id="IPR002655">
    <property type="entry name" value="Acyl-CoA_oxidase_C"/>
</dbReference>
<evidence type="ECO:0000256" key="10">
    <source>
        <dbReference type="ARBA" id="ARBA00023098"/>
    </source>
</evidence>
<dbReference type="Gene3D" id="1.20.140.10">
    <property type="entry name" value="Butyryl-CoA Dehydrogenase, subunit A, domain 3"/>
    <property type="match status" value="2"/>
</dbReference>
<dbReference type="GO" id="GO:0055088">
    <property type="term" value="P:lipid homeostasis"/>
    <property type="evidence" value="ECO:0007669"/>
    <property type="project" value="TreeGrafter"/>
</dbReference>
<comment type="similarity">
    <text evidence="5 12">Belongs to the acyl-CoA oxidase family.</text>
</comment>
<evidence type="ECO:0000313" key="18">
    <source>
        <dbReference type="EMBL" id="KNE59573.1"/>
    </source>
</evidence>
<keyword evidence="9" id="KW-0560">Oxidoreductase</keyword>
<dbReference type="STRING" id="578462.A0A0L0SAH9"/>
<evidence type="ECO:0000256" key="5">
    <source>
        <dbReference type="ARBA" id="ARBA00006288"/>
    </source>
</evidence>
<dbReference type="GO" id="GO:0033540">
    <property type="term" value="P:fatty acid beta-oxidation using acyl-CoA oxidase"/>
    <property type="evidence" value="ECO:0007669"/>
    <property type="project" value="UniProtKB-UniPathway"/>
</dbReference>
<dbReference type="FunFam" id="1.20.140.10:FF:000010">
    <property type="entry name" value="Acyl-coenzyme A oxidase"/>
    <property type="match status" value="1"/>
</dbReference>
<comment type="cofactor">
    <cofactor evidence="2">
        <name>FAD</name>
        <dbReference type="ChEBI" id="CHEBI:57692"/>
    </cofactor>
</comment>
<evidence type="ECO:0000256" key="7">
    <source>
        <dbReference type="ARBA" id="ARBA00022827"/>
    </source>
</evidence>
<dbReference type="Pfam" id="PF22924">
    <property type="entry name" value="ACOX_C_alpha1"/>
    <property type="match status" value="1"/>
</dbReference>
<evidence type="ECO:0000256" key="8">
    <source>
        <dbReference type="ARBA" id="ARBA00022832"/>
    </source>
</evidence>
<evidence type="ECO:0000256" key="6">
    <source>
        <dbReference type="ARBA" id="ARBA00022630"/>
    </source>
</evidence>
<sequence>MASSSSTRPAAFAAIQHALEHDNHATRARFREFLKDPLYTPRFNVTLRYEREIALERLKHIADNGFISVFDFEKNPLNVFAAHELSGMVDGSCTTKMTVQWNLFGGTVLKLGSDRHRKYLPGIDTLDNVGCFALTELGYGNNAVEMETTATWDPATKEFIINTPTVLAQKYWITNGALHSKFTVVFAQTYVNGRHEGINVFLVRMRNDDLSICPGVTIKDMGHRMGCQGVDNAALAFDNVRVPAENLLNKYADMDVENNVFKSSIKDRRTRFLKVADQLLSGRLCIAAMCLGGTKTVLYTALKYSSTRKTVGPTGKSDMAILNYQLQQNALLPLLANTIGLNFGLNYCKQLWATTSVKEQPSRDEHALVVLHACVIKPLVTWNFENTATTCRERTGGQGYLSCNLFGLNIGFSHAGISAEGDNAVLCQKVAKELVAAVERGLVKYPASEFTWNGDLETTAGLLALIRSREAHLVKELGGIMNTKVSAAVAAKGPKAAREATFNTWMFEQSDLIQMVARAFGERVSAEQFARVLSETPAAAKELALVQDLFYLHVIQTQVASYIVRGILSPAQAQRVQDRYTAAIKAVAPIALPLVESLGVDGGMVRAPIAGDWAAYNAYDNRGELVKRSSL</sequence>
<reference evidence="19" key="2">
    <citation type="submission" date="2009-11" db="EMBL/GenBank/DDBJ databases">
        <title>The Genome Sequence of Allomyces macrogynus strain ATCC 38327.</title>
        <authorList>
            <consortium name="The Broad Institute Genome Sequencing Platform"/>
            <person name="Russ C."/>
            <person name="Cuomo C."/>
            <person name="Shea T."/>
            <person name="Young S.K."/>
            <person name="Zeng Q."/>
            <person name="Koehrsen M."/>
            <person name="Haas B."/>
            <person name="Borodovsky M."/>
            <person name="Guigo R."/>
            <person name="Alvarado L."/>
            <person name="Berlin A."/>
            <person name="Borenstein D."/>
            <person name="Chen Z."/>
            <person name="Engels R."/>
            <person name="Freedman E."/>
            <person name="Gellesch M."/>
            <person name="Goldberg J."/>
            <person name="Griggs A."/>
            <person name="Gujja S."/>
            <person name="Heiman D."/>
            <person name="Hepburn T."/>
            <person name="Howarth C."/>
            <person name="Jen D."/>
            <person name="Larson L."/>
            <person name="Lewis B."/>
            <person name="Mehta T."/>
            <person name="Park D."/>
            <person name="Pearson M."/>
            <person name="Roberts A."/>
            <person name="Saif S."/>
            <person name="Shenoy N."/>
            <person name="Sisk P."/>
            <person name="Stolte C."/>
            <person name="Sykes S."/>
            <person name="Walk T."/>
            <person name="White J."/>
            <person name="Yandava C."/>
            <person name="Burger G."/>
            <person name="Gray M.W."/>
            <person name="Holland P.W.H."/>
            <person name="King N."/>
            <person name="Lang F.B.F."/>
            <person name="Roger A.J."/>
            <person name="Ruiz-Trillo I."/>
            <person name="Lander E."/>
            <person name="Nusbaum C."/>
        </authorList>
    </citation>
    <scope>NUCLEOTIDE SEQUENCE [LARGE SCALE GENOMIC DNA]</scope>
    <source>
        <strain evidence="19">ATCC 38327</strain>
    </source>
</reference>
<dbReference type="Pfam" id="PF02770">
    <property type="entry name" value="Acyl-CoA_dh_M"/>
    <property type="match status" value="1"/>
</dbReference>
<dbReference type="UniPathway" id="UPA00661"/>
<accession>A0A0L0SAH9</accession>
<dbReference type="InterPro" id="IPR055060">
    <property type="entry name" value="ACOX_C_alpha1"/>
</dbReference>
<dbReference type="GO" id="GO:0005504">
    <property type="term" value="F:fatty acid binding"/>
    <property type="evidence" value="ECO:0007669"/>
    <property type="project" value="TreeGrafter"/>
</dbReference>
<evidence type="ECO:0000256" key="13">
    <source>
        <dbReference type="PIRSR" id="PIRSR000168-1"/>
    </source>
</evidence>
<dbReference type="GO" id="GO:0005777">
    <property type="term" value="C:peroxisome"/>
    <property type="evidence" value="ECO:0007669"/>
    <property type="project" value="UniProtKB-SubCell"/>
</dbReference>
<dbReference type="PANTHER" id="PTHR10909">
    <property type="entry name" value="ELECTRON TRANSPORT OXIDOREDUCTASE"/>
    <property type="match status" value="1"/>
</dbReference>
<feature type="domain" description="Acyl-CoA oxidase C-terminal" evidence="15">
    <location>
        <begin position="494"/>
        <end position="609"/>
    </location>
</feature>
<keyword evidence="19" id="KW-1185">Reference proteome</keyword>
<evidence type="ECO:0000256" key="4">
    <source>
        <dbReference type="ARBA" id="ARBA00004846"/>
    </source>
</evidence>
<keyword evidence="8" id="KW-0276">Fatty acid metabolism</keyword>
<comment type="pathway">
    <text evidence="4">Lipid metabolism; peroxisomal fatty acid beta-oxidation.</text>
</comment>
<name>A0A0L0SAH9_ALLM3</name>
<dbReference type="EMBL" id="GG745334">
    <property type="protein sequence ID" value="KNE59573.1"/>
    <property type="molecule type" value="Genomic_DNA"/>
</dbReference>
<comment type="catalytic activity">
    <reaction evidence="1">
        <text>a 2,3-saturated acyl-CoA + O2 = a (2E)-enoyl-CoA + H2O2</text>
        <dbReference type="Rhea" id="RHEA:38959"/>
        <dbReference type="ChEBI" id="CHEBI:15379"/>
        <dbReference type="ChEBI" id="CHEBI:16240"/>
        <dbReference type="ChEBI" id="CHEBI:58856"/>
        <dbReference type="ChEBI" id="CHEBI:65111"/>
        <dbReference type="EC" id="1.3.3.6"/>
    </reaction>
</comment>
<comment type="subcellular location">
    <subcellularLocation>
        <location evidence="3">Peroxisome</location>
    </subcellularLocation>
</comment>
<dbReference type="EMBL" id="GG745334">
    <property type="protein sequence ID" value="KNE59572.1"/>
    <property type="molecule type" value="Genomic_DNA"/>
</dbReference>
<feature type="binding site" evidence="14">
    <location>
        <position position="135"/>
    </location>
    <ligand>
        <name>FAD</name>
        <dbReference type="ChEBI" id="CHEBI:57692"/>
    </ligand>
</feature>
<keyword evidence="6 12" id="KW-0285">Flavoprotein</keyword>
<dbReference type="InterPro" id="IPR006091">
    <property type="entry name" value="Acyl-CoA_Oxase/DH_mid-dom"/>
</dbReference>
<evidence type="ECO:0000259" key="16">
    <source>
        <dbReference type="Pfam" id="PF02770"/>
    </source>
</evidence>
<keyword evidence="7 12" id="KW-0274">FAD</keyword>
<dbReference type="InterPro" id="IPR012258">
    <property type="entry name" value="Acyl-CoA_oxidase"/>
</dbReference>
<evidence type="ECO:0000256" key="2">
    <source>
        <dbReference type="ARBA" id="ARBA00001974"/>
    </source>
</evidence>
<evidence type="ECO:0000259" key="17">
    <source>
        <dbReference type="Pfam" id="PF22924"/>
    </source>
</evidence>
<protein>
    <recommendedName>
        <fullName evidence="12">Acyl-coenzyme A oxidase</fullName>
    </recommendedName>
</protein>
<gene>
    <name evidence="18" type="ORF">AMAG_03833</name>
</gene>
<dbReference type="AlphaFoldDB" id="A0A0L0SAH9"/>
<dbReference type="OMA" id="WKLPGCF"/>
<dbReference type="Pfam" id="PF01756">
    <property type="entry name" value="ACOX"/>
    <property type="match status" value="1"/>
</dbReference>
<evidence type="ECO:0000313" key="19">
    <source>
        <dbReference type="Proteomes" id="UP000054350"/>
    </source>
</evidence>
<dbReference type="InterPro" id="IPR046373">
    <property type="entry name" value="Acyl-CoA_Oxase/DH_mid-dom_sf"/>
</dbReference>